<dbReference type="Gene3D" id="3.40.50.300">
    <property type="entry name" value="P-loop containing nucleotide triphosphate hydrolases"/>
    <property type="match status" value="1"/>
</dbReference>
<evidence type="ECO:0000256" key="4">
    <source>
        <dbReference type="SAM" id="MobiDB-lite"/>
    </source>
</evidence>
<evidence type="ECO:0000259" key="5">
    <source>
        <dbReference type="PROSITE" id="PS51192"/>
    </source>
</evidence>
<feature type="domain" description="Helicase C-terminal" evidence="6">
    <location>
        <begin position="566"/>
        <end position="725"/>
    </location>
</feature>
<sequence length="809" mass="89850">MRRSNAPSVSLLRNRPTAAPISQEPAPRTDVVASNEAPIPNMPIDNQPADASKKRKTVFSSPLMTKSVRKNDSVSSAVDQPPDQRHRTGDATYYTIVWRKKQSRMHKTWDGDGLLVKRDKSLVVQDDAGKEIGRGTALSTLTEGSTLIVAGKELEITGILDANAYALRVGSKHIENQAPVVPQASENVASAPFKMTFAVKPQQTSTTTPSTKTPTPKHNPNAAGAIVMTRPAEPHKQYPIVDVVVDPSLAAHLRPHQVEGVRFLYECVMGMKTPSSMGCILADSMGLGKTLQAIALIWTLVKQTPYYGDSTIIKKALIVCPASLVQNWKNEFKKWLGDERIKVFVVDGKSNLNDFTVGRVYSVLVMSYERVRQLQTEIEQAGIDIVVCDEGHRLKNSEIKTTVSLNSLQTRRKIILSGTPLQNDLSEFHTVCDFVNPGLLGDLPTFKNMFENPIVRGRDSKCTPEEASLGKQREAELTQLTKLFILRRTAEVNAQYLPPKSEYTVFCKLSGSQMDSYIKSIEATDLEDDDAFSGVHVLQHINKLRTVANAPWLDTSQDDDEGPEGQDTQLSDNLPIETSSKMVVVLVSNFTRILDPFALLAQKEDFKYLRLDGKTAVGKRQDLVDRFNNTSEHFLFLLSAKAGGVGLNLFGASRLILFDIDWNPAVCRQAMARIWRDGNKASHVKIYRLLACASIEEKIFQRQLTKEALSDSLMDSASFESNSFSNEELRDLFTFDPDTDCLTHEQMGCPCMEQVKTKSVVGAYDLKELQDWSHIRTAARTERVDDDVLEAVLEHGSPISFIFAKTTSV</sequence>
<proteinExistence type="predicted"/>
<dbReference type="GO" id="GO:0005634">
    <property type="term" value="C:nucleus"/>
    <property type="evidence" value="ECO:0007669"/>
    <property type="project" value="TreeGrafter"/>
</dbReference>
<dbReference type="InterPro" id="IPR014001">
    <property type="entry name" value="Helicase_ATP-bd"/>
</dbReference>
<dbReference type="Gene3D" id="3.40.50.10810">
    <property type="entry name" value="Tandem AAA-ATPase domain"/>
    <property type="match status" value="1"/>
</dbReference>
<accession>A0A507CBZ7</accession>
<evidence type="ECO:0000256" key="3">
    <source>
        <dbReference type="ARBA" id="ARBA00022840"/>
    </source>
</evidence>
<reference evidence="7 8" key="1">
    <citation type="journal article" date="2019" name="Sci. Rep.">
        <title>Comparative genomics of chytrid fungi reveal insights into the obligate biotrophic and pathogenic lifestyle of Synchytrium endobioticum.</title>
        <authorList>
            <person name="van de Vossenberg B.T.L.H."/>
            <person name="Warris S."/>
            <person name="Nguyen H.D.T."/>
            <person name="van Gent-Pelzer M.P.E."/>
            <person name="Joly D.L."/>
            <person name="van de Geest H.C."/>
            <person name="Bonants P.J.M."/>
            <person name="Smith D.S."/>
            <person name="Levesque C.A."/>
            <person name="van der Lee T.A.J."/>
        </authorList>
    </citation>
    <scope>NUCLEOTIDE SEQUENCE [LARGE SCALE GENOMIC DNA]</scope>
    <source>
        <strain evidence="7 8">JEL517</strain>
    </source>
</reference>
<dbReference type="FunFam" id="3.40.50.10810:FF:000020">
    <property type="entry name" value="DNA repair and recombination protein RAD54B"/>
    <property type="match status" value="1"/>
</dbReference>
<evidence type="ECO:0000256" key="2">
    <source>
        <dbReference type="ARBA" id="ARBA00022801"/>
    </source>
</evidence>
<dbReference type="AlphaFoldDB" id="A0A507CBZ7"/>
<feature type="domain" description="Helicase ATP-binding" evidence="5">
    <location>
        <begin position="270"/>
        <end position="438"/>
    </location>
</feature>
<gene>
    <name evidence="7" type="ORF">SmJEL517_g02501</name>
</gene>
<dbReference type="InterPro" id="IPR027417">
    <property type="entry name" value="P-loop_NTPase"/>
</dbReference>
<dbReference type="SUPFAM" id="SSF52540">
    <property type="entry name" value="P-loop containing nucleoside triphosphate hydrolases"/>
    <property type="match status" value="2"/>
</dbReference>
<dbReference type="Pfam" id="PF00271">
    <property type="entry name" value="Helicase_C"/>
    <property type="match status" value="1"/>
</dbReference>
<comment type="caution">
    <text evidence="7">The sequence shown here is derived from an EMBL/GenBank/DDBJ whole genome shotgun (WGS) entry which is preliminary data.</text>
</comment>
<dbReference type="Proteomes" id="UP000319731">
    <property type="component" value="Unassembled WGS sequence"/>
</dbReference>
<dbReference type="GeneID" id="42003726"/>
<dbReference type="InterPro" id="IPR000330">
    <property type="entry name" value="SNF2_N"/>
</dbReference>
<dbReference type="SMART" id="SM00490">
    <property type="entry name" value="HELICc"/>
    <property type="match status" value="1"/>
</dbReference>
<dbReference type="PANTHER" id="PTHR45629:SF7">
    <property type="entry name" value="DNA EXCISION REPAIR PROTEIN ERCC-6-RELATED"/>
    <property type="match status" value="1"/>
</dbReference>
<dbReference type="CDD" id="cd18793">
    <property type="entry name" value="SF2_C_SNF"/>
    <property type="match status" value="1"/>
</dbReference>
<evidence type="ECO:0000313" key="7">
    <source>
        <dbReference type="EMBL" id="TPX35085.1"/>
    </source>
</evidence>
<dbReference type="PANTHER" id="PTHR45629">
    <property type="entry name" value="SNF2/RAD54 FAMILY MEMBER"/>
    <property type="match status" value="1"/>
</dbReference>
<feature type="region of interest" description="Disordered" evidence="4">
    <location>
        <begin position="200"/>
        <end position="219"/>
    </location>
</feature>
<dbReference type="GO" id="GO:0005524">
    <property type="term" value="F:ATP binding"/>
    <property type="evidence" value="ECO:0007669"/>
    <property type="project" value="InterPro"/>
</dbReference>
<dbReference type="RefSeq" id="XP_031025670.1">
    <property type="nucleotide sequence ID" value="XM_031168429.1"/>
</dbReference>
<evidence type="ECO:0000259" key="6">
    <source>
        <dbReference type="PROSITE" id="PS51194"/>
    </source>
</evidence>
<evidence type="ECO:0008006" key="9">
    <source>
        <dbReference type="Google" id="ProtNLM"/>
    </source>
</evidence>
<keyword evidence="2" id="KW-0378">Hydrolase</keyword>
<dbReference type="SMART" id="SM00487">
    <property type="entry name" value="DEXDc"/>
    <property type="match status" value="1"/>
</dbReference>
<dbReference type="InterPro" id="IPR038718">
    <property type="entry name" value="SNF2-like_sf"/>
</dbReference>
<keyword evidence="1" id="KW-0547">Nucleotide-binding</keyword>
<dbReference type="GO" id="GO:0007131">
    <property type="term" value="P:reciprocal meiotic recombination"/>
    <property type="evidence" value="ECO:0007669"/>
    <property type="project" value="TreeGrafter"/>
</dbReference>
<name>A0A507CBZ7_9FUNG</name>
<dbReference type="Gene3D" id="1.20.120.850">
    <property type="entry name" value="SWI2/SNF2 ATPases, N-terminal domain"/>
    <property type="match status" value="1"/>
</dbReference>
<dbReference type="InterPro" id="IPR049730">
    <property type="entry name" value="SNF2/RAD54-like_C"/>
</dbReference>
<keyword evidence="8" id="KW-1185">Reference proteome</keyword>
<feature type="compositionally biased region" description="Low complexity" evidence="4">
    <location>
        <begin position="200"/>
        <end position="216"/>
    </location>
</feature>
<dbReference type="GO" id="GO:0016787">
    <property type="term" value="F:hydrolase activity"/>
    <property type="evidence" value="ECO:0007669"/>
    <property type="project" value="UniProtKB-KW"/>
</dbReference>
<dbReference type="Pfam" id="PF00176">
    <property type="entry name" value="SNF2-rel_dom"/>
    <property type="match status" value="1"/>
</dbReference>
<organism evidence="7 8">
    <name type="scientific">Synchytrium microbalum</name>
    <dbReference type="NCBI Taxonomy" id="1806994"/>
    <lineage>
        <taxon>Eukaryota</taxon>
        <taxon>Fungi</taxon>
        <taxon>Fungi incertae sedis</taxon>
        <taxon>Chytridiomycota</taxon>
        <taxon>Chytridiomycota incertae sedis</taxon>
        <taxon>Chytridiomycetes</taxon>
        <taxon>Synchytriales</taxon>
        <taxon>Synchytriaceae</taxon>
        <taxon>Synchytrium</taxon>
    </lineage>
</organism>
<dbReference type="GO" id="GO:0000724">
    <property type="term" value="P:double-strand break repair via homologous recombination"/>
    <property type="evidence" value="ECO:0007669"/>
    <property type="project" value="TreeGrafter"/>
</dbReference>
<dbReference type="PROSITE" id="PS51194">
    <property type="entry name" value="HELICASE_CTER"/>
    <property type="match status" value="1"/>
</dbReference>
<dbReference type="PROSITE" id="PS51192">
    <property type="entry name" value="HELICASE_ATP_BIND_1"/>
    <property type="match status" value="1"/>
</dbReference>
<dbReference type="GO" id="GO:0015616">
    <property type="term" value="F:DNA translocase activity"/>
    <property type="evidence" value="ECO:0007669"/>
    <property type="project" value="TreeGrafter"/>
</dbReference>
<dbReference type="OrthoDB" id="413460at2759"/>
<feature type="region of interest" description="Disordered" evidence="4">
    <location>
        <begin position="1"/>
        <end position="87"/>
    </location>
</feature>
<dbReference type="EMBL" id="QEAO01000010">
    <property type="protein sequence ID" value="TPX35085.1"/>
    <property type="molecule type" value="Genomic_DNA"/>
</dbReference>
<feature type="region of interest" description="Disordered" evidence="4">
    <location>
        <begin position="553"/>
        <end position="573"/>
    </location>
</feature>
<dbReference type="STRING" id="1806994.A0A507CBZ7"/>
<evidence type="ECO:0000313" key="8">
    <source>
        <dbReference type="Proteomes" id="UP000319731"/>
    </source>
</evidence>
<evidence type="ECO:0000256" key="1">
    <source>
        <dbReference type="ARBA" id="ARBA00022741"/>
    </source>
</evidence>
<dbReference type="InterPro" id="IPR001650">
    <property type="entry name" value="Helicase_C-like"/>
</dbReference>
<keyword evidence="3" id="KW-0067">ATP-binding</keyword>
<dbReference type="CDD" id="cd18004">
    <property type="entry name" value="DEXHc_RAD54"/>
    <property type="match status" value="1"/>
</dbReference>
<protein>
    <recommendedName>
        <fullName evidence="9">DNA repair and recombination protein RAD54B</fullName>
    </recommendedName>
</protein>
<dbReference type="InterPro" id="IPR050496">
    <property type="entry name" value="SNF2_RAD54_helicase_repair"/>
</dbReference>